<dbReference type="Proteomes" id="UP000000440">
    <property type="component" value="Chromosome"/>
</dbReference>
<gene>
    <name evidence="1" type="ordered locus">tsr0727</name>
</gene>
<accession>Q8DKX2</accession>
<protein>
    <submittedName>
        <fullName evidence="1">Tsr0727 protein</fullName>
    </submittedName>
</protein>
<organism evidence="1 2">
    <name type="scientific">Thermosynechococcus vestitus (strain NIES-2133 / IAM M-273 / BP-1)</name>
    <dbReference type="NCBI Taxonomy" id="197221"/>
    <lineage>
        <taxon>Bacteria</taxon>
        <taxon>Bacillati</taxon>
        <taxon>Cyanobacteriota</taxon>
        <taxon>Cyanophyceae</taxon>
        <taxon>Acaryochloridales</taxon>
        <taxon>Thermosynechococcaceae</taxon>
        <taxon>Thermosynechococcus</taxon>
    </lineage>
</organism>
<evidence type="ECO:0000313" key="1">
    <source>
        <dbReference type="EMBL" id="BAC08278.1"/>
    </source>
</evidence>
<dbReference type="InterPro" id="IPR015943">
    <property type="entry name" value="WD40/YVTN_repeat-like_dom_sf"/>
</dbReference>
<dbReference type="eggNOG" id="COG2319">
    <property type="taxonomic scope" value="Bacteria"/>
</dbReference>
<evidence type="ECO:0000313" key="2">
    <source>
        <dbReference type="Proteomes" id="UP000000440"/>
    </source>
</evidence>
<dbReference type="STRING" id="197221.gene:10747317"/>
<keyword evidence="2" id="KW-1185">Reference proteome</keyword>
<reference evidence="1 2" key="1">
    <citation type="journal article" date="2002" name="DNA Res.">
        <title>Complete genome structure of the thermophilic cyanobacterium Thermosynechococcus elongatus BP-1.</title>
        <authorList>
            <person name="Nakamura Y."/>
            <person name="Kaneko T."/>
            <person name="Sato S."/>
            <person name="Ikeuchi M."/>
            <person name="Katoh H."/>
            <person name="Sasamoto S."/>
            <person name="Watanabe A."/>
            <person name="Iriguchi M."/>
            <person name="Kawashima K."/>
            <person name="Kimura T."/>
            <person name="Kishida Y."/>
            <person name="Kiyokawa C."/>
            <person name="Kohara M."/>
            <person name="Matsumoto M."/>
            <person name="Matsuno A."/>
            <person name="Nakazaki N."/>
            <person name="Shimpo S."/>
            <person name="Sugimoto M."/>
            <person name="Takeuchi C."/>
            <person name="Yamada M."/>
            <person name="Tabata S."/>
        </authorList>
    </citation>
    <scope>NUCLEOTIDE SEQUENCE [LARGE SCALE GENOMIC DNA]</scope>
    <source>
        <strain evidence="2">IAM M-273 / NIES-2133 / BP-1</strain>
    </source>
</reference>
<dbReference type="InterPro" id="IPR011044">
    <property type="entry name" value="Quino_amine_DH_bsu"/>
</dbReference>
<dbReference type="KEGG" id="tel:tsr0727"/>
<dbReference type="AlphaFoldDB" id="Q8DKX2"/>
<dbReference type="Gene3D" id="2.130.10.10">
    <property type="entry name" value="YVTN repeat-like/Quinoprotein amine dehydrogenase"/>
    <property type="match status" value="1"/>
</dbReference>
<proteinExistence type="predicted"/>
<dbReference type="SUPFAM" id="SSF50969">
    <property type="entry name" value="YVTN repeat-like/Quinoprotein amine dehydrogenase"/>
    <property type="match status" value="1"/>
</dbReference>
<sequence>MSSDRQWWAAAGQQGRVLIGSLAGTENPQVLHYGSHWIDQLAWHPTLPWVAFSLGHHIQVWDVAQADVIATLDFEASSVLLWLGNLRVTLWPLRVMAV</sequence>
<dbReference type="EnsemblBacteria" id="BAC08278">
    <property type="protein sequence ID" value="BAC08278"/>
    <property type="gene ID" value="BAC08278"/>
</dbReference>
<dbReference type="RefSeq" id="WP_011056574.1">
    <property type="nucleotide sequence ID" value="NC_004113.1"/>
</dbReference>
<dbReference type="EMBL" id="BA000039">
    <property type="protein sequence ID" value="BAC08278.1"/>
    <property type="molecule type" value="Genomic_DNA"/>
</dbReference>
<name>Q8DKX2_THEVB</name>